<feature type="domain" description="RCK C-terminal" evidence="4">
    <location>
        <begin position="258"/>
        <end position="340"/>
    </location>
</feature>
<keyword evidence="2" id="KW-0472">Membrane</keyword>
<organism evidence="5 6">
    <name type="scientific">Rhizobium aquaticum</name>
    <dbReference type="NCBI Taxonomy" id="1549636"/>
    <lineage>
        <taxon>Bacteria</taxon>
        <taxon>Pseudomonadati</taxon>
        <taxon>Pseudomonadota</taxon>
        <taxon>Alphaproteobacteria</taxon>
        <taxon>Hyphomicrobiales</taxon>
        <taxon>Rhizobiaceae</taxon>
        <taxon>Rhizobium/Agrobacterium group</taxon>
        <taxon>Rhizobium</taxon>
    </lineage>
</organism>
<name>A0ABV2IV77_9HYPH</name>
<sequence>MNLFRSPGRTLANIVLFNLTVVVIATIAYMWAGWDFGDAFYMVLLTVYTVGYGEVRPIDTTYLHLVTVFLMIFGCTGMILLTGALIQFLTITQIRQILGSNRMQSEIDKLKDHVIVVGFGRIGYMLARELKAAGRKFVILEMSEARATEIRENGYLCLVGDGTHEEVLKHAGIDRAHTLACVLPNDAANVFITLSARALNPKIEIIARGEVPSTENKLKQAGADKVVLPAHIGAERIAELILYPEAARRLRTSSQMQELEHSLRGLGLEMDVVIVPAEGPLTGLSIGEIEARAHGGFFIVQVNRQSGDTIASPDPALVVASGDGIVIVGRSMTAARALFG</sequence>
<dbReference type="Gene3D" id="3.30.70.1450">
    <property type="entry name" value="Regulator of K+ conductance, C-terminal domain"/>
    <property type="match status" value="1"/>
</dbReference>
<dbReference type="InterPro" id="IPR006037">
    <property type="entry name" value="RCK_C"/>
</dbReference>
<proteinExistence type="predicted"/>
<comment type="subcellular location">
    <subcellularLocation>
        <location evidence="1">Cell membrane</location>
        <topology evidence="1">Multi-pass membrane protein</topology>
    </subcellularLocation>
</comment>
<dbReference type="InterPro" id="IPR003148">
    <property type="entry name" value="RCK_N"/>
</dbReference>
<protein>
    <submittedName>
        <fullName evidence="5">Trk K+ transport system NAD-binding subunit</fullName>
    </submittedName>
</protein>
<feature type="transmembrane region" description="Helical" evidence="2">
    <location>
        <begin position="62"/>
        <end position="86"/>
    </location>
</feature>
<evidence type="ECO:0000259" key="4">
    <source>
        <dbReference type="PROSITE" id="PS51202"/>
    </source>
</evidence>
<dbReference type="Proteomes" id="UP001549047">
    <property type="component" value="Unassembled WGS sequence"/>
</dbReference>
<keyword evidence="6" id="KW-1185">Reference proteome</keyword>
<dbReference type="SUPFAM" id="SSF116726">
    <property type="entry name" value="TrkA C-terminal domain-like"/>
    <property type="match status" value="1"/>
</dbReference>
<dbReference type="Pfam" id="PF02080">
    <property type="entry name" value="TrkA_C"/>
    <property type="match status" value="1"/>
</dbReference>
<keyword evidence="2" id="KW-0812">Transmembrane</keyword>
<dbReference type="Pfam" id="PF07885">
    <property type="entry name" value="Ion_trans_2"/>
    <property type="match status" value="1"/>
</dbReference>
<gene>
    <name evidence="5" type="ORF">ABID16_000695</name>
</gene>
<dbReference type="InterPro" id="IPR036291">
    <property type="entry name" value="NAD(P)-bd_dom_sf"/>
</dbReference>
<dbReference type="InterPro" id="IPR013099">
    <property type="entry name" value="K_chnl_dom"/>
</dbReference>
<reference evidence="5 6" key="1">
    <citation type="submission" date="2024-06" db="EMBL/GenBank/DDBJ databases">
        <title>Genomic Encyclopedia of Type Strains, Phase IV (KMG-IV): sequencing the most valuable type-strain genomes for metagenomic binning, comparative biology and taxonomic classification.</title>
        <authorList>
            <person name="Goeker M."/>
        </authorList>
    </citation>
    <scope>NUCLEOTIDE SEQUENCE [LARGE SCALE GENOMIC DNA]</scope>
    <source>
        <strain evidence="5 6">DSM 29780</strain>
    </source>
</reference>
<feature type="transmembrane region" description="Helical" evidence="2">
    <location>
        <begin position="38"/>
        <end position="55"/>
    </location>
</feature>
<dbReference type="RefSeq" id="WP_354554955.1">
    <property type="nucleotide sequence ID" value="NZ_JBEPMB010000001.1"/>
</dbReference>
<dbReference type="SUPFAM" id="SSF81324">
    <property type="entry name" value="Voltage-gated potassium channels"/>
    <property type="match status" value="1"/>
</dbReference>
<evidence type="ECO:0000313" key="5">
    <source>
        <dbReference type="EMBL" id="MET3612390.1"/>
    </source>
</evidence>
<dbReference type="PROSITE" id="PS51201">
    <property type="entry name" value="RCK_N"/>
    <property type="match status" value="1"/>
</dbReference>
<feature type="transmembrane region" description="Helical" evidence="2">
    <location>
        <begin position="12"/>
        <end position="32"/>
    </location>
</feature>
<dbReference type="Pfam" id="PF02254">
    <property type="entry name" value="TrkA_N"/>
    <property type="match status" value="1"/>
</dbReference>
<dbReference type="PANTHER" id="PTHR43833:SF9">
    <property type="entry name" value="POTASSIUM CHANNEL PROTEIN YUGO-RELATED"/>
    <property type="match status" value="1"/>
</dbReference>
<evidence type="ECO:0000256" key="2">
    <source>
        <dbReference type="SAM" id="Phobius"/>
    </source>
</evidence>
<accession>A0ABV2IV77</accession>
<dbReference type="InterPro" id="IPR036721">
    <property type="entry name" value="RCK_C_sf"/>
</dbReference>
<dbReference type="SUPFAM" id="SSF51735">
    <property type="entry name" value="NAD(P)-binding Rossmann-fold domains"/>
    <property type="match status" value="1"/>
</dbReference>
<dbReference type="EMBL" id="JBEPMB010000001">
    <property type="protein sequence ID" value="MET3612390.1"/>
    <property type="molecule type" value="Genomic_DNA"/>
</dbReference>
<keyword evidence="2" id="KW-1133">Transmembrane helix</keyword>
<evidence type="ECO:0000256" key="1">
    <source>
        <dbReference type="ARBA" id="ARBA00004651"/>
    </source>
</evidence>
<evidence type="ECO:0000259" key="3">
    <source>
        <dbReference type="PROSITE" id="PS51201"/>
    </source>
</evidence>
<comment type="caution">
    <text evidence="5">The sequence shown here is derived from an EMBL/GenBank/DDBJ whole genome shotgun (WGS) entry which is preliminary data.</text>
</comment>
<dbReference type="Gene3D" id="3.40.50.720">
    <property type="entry name" value="NAD(P)-binding Rossmann-like Domain"/>
    <property type="match status" value="1"/>
</dbReference>
<feature type="domain" description="RCK N-terminal" evidence="3">
    <location>
        <begin position="111"/>
        <end position="228"/>
    </location>
</feature>
<dbReference type="InterPro" id="IPR050721">
    <property type="entry name" value="Trk_Ktr_HKT_K-transport"/>
</dbReference>
<dbReference type="PANTHER" id="PTHR43833">
    <property type="entry name" value="POTASSIUM CHANNEL PROTEIN 2-RELATED-RELATED"/>
    <property type="match status" value="1"/>
</dbReference>
<dbReference type="PROSITE" id="PS51202">
    <property type="entry name" value="RCK_C"/>
    <property type="match status" value="1"/>
</dbReference>
<dbReference type="Gene3D" id="1.10.287.70">
    <property type="match status" value="1"/>
</dbReference>
<evidence type="ECO:0000313" key="6">
    <source>
        <dbReference type="Proteomes" id="UP001549047"/>
    </source>
</evidence>